<protein>
    <submittedName>
        <fullName evidence="1">Uncharacterized protein</fullName>
    </submittedName>
</protein>
<accession>A0ABR0B0S8</accession>
<evidence type="ECO:0000313" key="2">
    <source>
        <dbReference type="Proteomes" id="UP001234178"/>
    </source>
</evidence>
<sequence>MAQEDHQAALSVEATKKTFEAATSAQATARTAARGAVICAFLVADIDESPPSQNFIKLLTYLDFLRGILFPREPTSPEPIYPNIPLSALYFNIQHHVSQITAGIQSHDSTGAKHQEVS</sequence>
<dbReference type="Proteomes" id="UP001234178">
    <property type="component" value="Unassembled WGS sequence"/>
</dbReference>
<organism evidence="1 2">
    <name type="scientific">Daphnia magna</name>
    <dbReference type="NCBI Taxonomy" id="35525"/>
    <lineage>
        <taxon>Eukaryota</taxon>
        <taxon>Metazoa</taxon>
        <taxon>Ecdysozoa</taxon>
        <taxon>Arthropoda</taxon>
        <taxon>Crustacea</taxon>
        <taxon>Branchiopoda</taxon>
        <taxon>Diplostraca</taxon>
        <taxon>Cladocera</taxon>
        <taxon>Anomopoda</taxon>
        <taxon>Daphniidae</taxon>
        <taxon>Daphnia</taxon>
    </lineage>
</organism>
<keyword evidence="2" id="KW-1185">Reference proteome</keyword>
<dbReference type="EMBL" id="JAOYFB010000039">
    <property type="protein sequence ID" value="KAK4030991.1"/>
    <property type="molecule type" value="Genomic_DNA"/>
</dbReference>
<name>A0ABR0B0S8_9CRUS</name>
<comment type="caution">
    <text evidence="1">The sequence shown here is derived from an EMBL/GenBank/DDBJ whole genome shotgun (WGS) entry which is preliminary data.</text>
</comment>
<evidence type="ECO:0000313" key="1">
    <source>
        <dbReference type="EMBL" id="KAK4030991.1"/>
    </source>
</evidence>
<reference evidence="1 2" key="1">
    <citation type="journal article" date="2023" name="Nucleic Acids Res.">
        <title>The hologenome of Daphnia magna reveals possible DNA methylation and microbiome-mediated evolution of the host genome.</title>
        <authorList>
            <person name="Chaturvedi A."/>
            <person name="Li X."/>
            <person name="Dhandapani V."/>
            <person name="Marshall H."/>
            <person name="Kissane S."/>
            <person name="Cuenca-Cambronero M."/>
            <person name="Asole G."/>
            <person name="Calvet F."/>
            <person name="Ruiz-Romero M."/>
            <person name="Marangio P."/>
            <person name="Guigo R."/>
            <person name="Rago D."/>
            <person name="Mirbahai L."/>
            <person name="Eastwood N."/>
            <person name="Colbourne J.K."/>
            <person name="Zhou J."/>
            <person name="Mallon E."/>
            <person name="Orsini L."/>
        </authorList>
    </citation>
    <scope>NUCLEOTIDE SEQUENCE [LARGE SCALE GENOMIC DNA]</scope>
    <source>
        <strain evidence="1">LRV0_1</strain>
    </source>
</reference>
<proteinExistence type="predicted"/>
<gene>
    <name evidence="1" type="ORF">OUZ56_024421</name>
</gene>